<evidence type="ECO:0000313" key="4">
    <source>
        <dbReference type="Proteomes" id="UP000799440"/>
    </source>
</evidence>
<feature type="transmembrane region" description="Helical" evidence="2">
    <location>
        <begin position="6"/>
        <end position="24"/>
    </location>
</feature>
<evidence type="ECO:0000256" key="1">
    <source>
        <dbReference type="SAM" id="MobiDB-lite"/>
    </source>
</evidence>
<keyword evidence="2" id="KW-0812">Transmembrane</keyword>
<organism evidence="3 4">
    <name type="scientific">Sporormia fimetaria CBS 119925</name>
    <dbReference type="NCBI Taxonomy" id="1340428"/>
    <lineage>
        <taxon>Eukaryota</taxon>
        <taxon>Fungi</taxon>
        <taxon>Dikarya</taxon>
        <taxon>Ascomycota</taxon>
        <taxon>Pezizomycotina</taxon>
        <taxon>Dothideomycetes</taxon>
        <taxon>Pleosporomycetidae</taxon>
        <taxon>Pleosporales</taxon>
        <taxon>Sporormiaceae</taxon>
        <taxon>Sporormia</taxon>
    </lineage>
</organism>
<dbReference type="Proteomes" id="UP000799440">
    <property type="component" value="Unassembled WGS sequence"/>
</dbReference>
<gene>
    <name evidence="3" type="ORF">M011DRAFT_109892</name>
</gene>
<keyword evidence="2" id="KW-1133">Transmembrane helix</keyword>
<evidence type="ECO:0000313" key="3">
    <source>
        <dbReference type="EMBL" id="KAF2751307.1"/>
    </source>
</evidence>
<keyword evidence="4" id="KW-1185">Reference proteome</keyword>
<protein>
    <submittedName>
        <fullName evidence="3">Uncharacterized protein</fullName>
    </submittedName>
</protein>
<proteinExistence type="predicted"/>
<keyword evidence="2" id="KW-0472">Membrane</keyword>
<reference evidence="3" key="1">
    <citation type="journal article" date="2020" name="Stud. Mycol.">
        <title>101 Dothideomycetes genomes: a test case for predicting lifestyles and emergence of pathogens.</title>
        <authorList>
            <person name="Haridas S."/>
            <person name="Albert R."/>
            <person name="Binder M."/>
            <person name="Bloem J."/>
            <person name="Labutti K."/>
            <person name="Salamov A."/>
            <person name="Andreopoulos B."/>
            <person name="Baker S."/>
            <person name="Barry K."/>
            <person name="Bills G."/>
            <person name="Bluhm B."/>
            <person name="Cannon C."/>
            <person name="Castanera R."/>
            <person name="Culley D."/>
            <person name="Daum C."/>
            <person name="Ezra D."/>
            <person name="Gonzalez J."/>
            <person name="Henrissat B."/>
            <person name="Kuo A."/>
            <person name="Liang C."/>
            <person name="Lipzen A."/>
            <person name="Lutzoni F."/>
            <person name="Magnuson J."/>
            <person name="Mondo S."/>
            <person name="Nolan M."/>
            <person name="Ohm R."/>
            <person name="Pangilinan J."/>
            <person name="Park H.-J."/>
            <person name="Ramirez L."/>
            <person name="Alfaro M."/>
            <person name="Sun H."/>
            <person name="Tritt A."/>
            <person name="Yoshinaga Y."/>
            <person name="Zwiers L.-H."/>
            <person name="Turgeon B."/>
            <person name="Goodwin S."/>
            <person name="Spatafora J."/>
            <person name="Crous P."/>
            <person name="Grigoriev I."/>
        </authorList>
    </citation>
    <scope>NUCLEOTIDE SEQUENCE</scope>
    <source>
        <strain evidence="3">CBS 119925</strain>
    </source>
</reference>
<feature type="compositionally biased region" description="Polar residues" evidence="1">
    <location>
        <begin position="67"/>
        <end position="77"/>
    </location>
</feature>
<evidence type="ECO:0000256" key="2">
    <source>
        <dbReference type="SAM" id="Phobius"/>
    </source>
</evidence>
<sequence length="172" mass="19838">MRSIISVVRFILPLISFPIILLMTSRGIHKDPHRHADPRPPISSPTRYLPPRRHPNSRRKRLKPGQKPQTATISSSAPGAESVKECTLQSGPFFLGISRMVWGLEFRCKRNEQGREMVLGRNDVVSGFLVLLRRFRADMRARSEMFERVVREVLEEARRGWRLGIMSLRVRG</sequence>
<dbReference type="EMBL" id="MU006562">
    <property type="protein sequence ID" value="KAF2751307.1"/>
    <property type="molecule type" value="Genomic_DNA"/>
</dbReference>
<dbReference type="AlphaFoldDB" id="A0A6A6VQ12"/>
<feature type="compositionally biased region" description="Basic residues" evidence="1">
    <location>
        <begin position="50"/>
        <end position="64"/>
    </location>
</feature>
<accession>A0A6A6VQ12</accession>
<name>A0A6A6VQ12_9PLEO</name>
<feature type="region of interest" description="Disordered" evidence="1">
    <location>
        <begin position="30"/>
        <end position="80"/>
    </location>
</feature>